<keyword evidence="8 11" id="KW-0407">Ion channel</keyword>
<keyword evidence="4 11" id="KW-0812">Transmembrane</keyword>
<feature type="transmembrane region" description="Helical" evidence="11">
    <location>
        <begin position="32"/>
        <end position="54"/>
    </location>
</feature>
<sequence length="129" mass="14133">MQSLISIGIGAIFGALLRWKLGESYNHVFPTLPIGTLIANLLGSFLMGMLIFLTTDHSFLSQEVRLGIITGFLGSLTTFSTFSGEALMLFSRQEYLWLFALVGLHVGGSLIMVCMGYLILKFIHQSIGV</sequence>
<reference evidence="13" key="1">
    <citation type="submission" date="2015-09" db="EMBL/GenBank/DDBJ databases">
        <authorList>
            <person name="Bertelli C."/>
        </authorList>
    </citation>
    <scope>NUCLEOTIDE SEQUENCE [LARGE SCALE GENOMIC DNA]</scope>
    <source>
        <strain evidence="13">KNic</strain>
    </source>
</reference>
<proteinExistence type="inferred from homology"/>
<comment type="activity regulation">
    <text evidence="11">Na(+) is not transported, but it plays an essential structural role and its presence is essential for fluoride channel function.</text>
</comment>
<evidence type="ECO:0000256" key="8">
    <source>
        <dbReference type="ARBA" id="ARBA00023303"/>
    </source>
</evidence>
<organism evidence="12 13">
    <name type="scientific">Candidatus Protochlamydia naegleriophila</name>
    <dbReference type="NCBI Taxonomy" id="389348"/>
    <lineage>
        <taxon>Bacteria</taxon>
        <taxon>Pseudomonadati</taxon>
        <taxon>Chlamydiota</taxon>
        <taxon>Chlamydiia</taxon>
        <taxon>Parachlamydiales</taxon>
        <taxon>Parachlamydiaceae</taxon>
        <taxon>Candidatus Protochlamydia</taxon>
    </lineage>
</organism>
<dbReference type="InterPro" id="IPR003691">
    <property type="entry name" value="FluC"/>
</dbReference>
<keyword evidence="7 11" id="KW-0472">Membrane</keyword>
<evidence type="ECO:0000256" key="5">
    <source>
        <dbReference type="ARBA" id="ARBA00022989"/>
    </source>
</evidence>
<evidence type="ECO:0000256" key="3">
    <source>
        <dbReference type="ARBA" id="ARBA00022519"/>
    </source>
</evidence>
<evidence type="ECO:0000256" key="2">
    <source>
        <dbReference type="ARBA" id="ARBA00022475"/>
    </source>
</evidence>
<dbReference type="EMBL" id="LN879502">
    <property type="protein sequence ID" value="CUI16836.1"/>
    <property type="molecule type" value="Genomic_DNA"/>
</dbReference>
<comment type="catalytic activity">
    <reaction evidence="10">
        <text>fluoride(in) = fluoride(out)</text>
        <dbReference type="Rhea" id="RHEA:76159"/>
        <dbReference type="ChEBI" id="CHEBI:17051"/>
    </reaction>
    <physiologicalReaction direction="left-to-right" evidence="10">
        <dbReference type="Rhea" id="RHEA:76160"/>
    </physiologicalReaction>
</comment>
<keyword evidence="13" id="KW-1185">Reference proteome</keyword>
<protein>
    <recommendedName>
        <fullName evidence="11">Fluoride-specific ion channel FluC</fullName>
    </recommendedName>
</protein>
<comment type="similarity">
    <text evidence="9 11">Belongs to the fluoride channel Fluc/FEX (TC 1.A.43) family.</text>
</comment>
<dbReference type="STRING" id="389348.PNK_1219"/>
<dbReference type="HAMAP" id="MF_00454">
    <property type="entry name" value="FluC"/>
    <property type="match status" value="1"/>
</dbReference>
<dbReference type="GO" id="GO:0046872">
    <property type="term" value="F:metal ion binding"/>
    <property type="evidence" value="ECO:0007669"/>
    <property type="project" value="UniProtKB-KW"/>
</dbReference>
<name>A0A0U5JDI4_9BACT</name>
<keyword evidence="2 11" id="KW-1003">Cell membrane</keyword>
<dbReference type="PANTHER" id="PTHR28259">
    <property type="entry name" value="FLUORIDE EXPORT PROTEIN 1-RELATED"/>
    <property type="match status" value="1"/>
</dbReference>
<dbReference type="GO" id="GO:0062054">
    <property type="term" value="F:fluoride channel activity"/>
    <property type="evidence" value="ECO:0007669"/>
    <property type="project" value="UniProtKB-UniRule"/>
</dbReference>
<dbReference type="GO" id="GO:0140114">
    <property type="term" value="P:cellular detoxification of fluoride"/>
    <property type="evidence" value="ECO:0007669"/>
    <property type="project" value="UniProtKB-UniRule"/>
</dbReference>
<evidence type="ECO:0000256" key="7">
    <source>
        <dbReference type="ARBA" id="ARBA00023136"/>
    </source>
</evidence>
<feature type="transmembrane region" description="Helical" evidence="11">
    <location>
        <begin position="66"/>
        <end position="90"/>
    </location>
</feature>
<dbReference type="PANTHER" id="PTHR28259:SF1">
    <property type="entry name" value="FLUORIDE EXPORT PROTEIN 1-RELATED"/>
    <property type="match status" value="1"/>
</dbReference>
<comment type="function">
    <text evidence="11">Fluoride-specific ion channel. Important for reducing fluoride concentration in the cell, thus reducing its toxicity.</text>
</comment>
<evidence type="ECO:0000256" key="11">
    <source>
        <dbReference type="HAMAP-Rule" id="MF_00454"/>
    </source>
</evidence>
<dbReference type="InParanoid" id="A0A0U5JDI4"/>
<evidence type="ECO:0000313" key="12">
    <source>
        <dbReference type="EMBL" id="CUI16836.1"/>
    </source>
</evidence>
<keyword evidence="6 11" id="KW-0406">Ion transport</keyword>
<keyword evidence="11" id="KW-0479">Metal-binding</keyword>
<evidence type="ECO:0000256" key="6">
    <source>
        <dbReference type="ARBA" id="ARBA00023065"/>
    </source>
</evidence>
<dbReference type="NCBIfam" id="TIGR00494">
    <property type="entry name" value="crcB"/>
    <property type="match status" value="1"/>
</dbReference>
<gene>
    <name evidence="11 12" type="primary">crcB</name>
    <name evidence="11" type="synonym">fluC</name>
    <name evidence="12" type="ORF">PNK_1219</name>
</gene>
<dbReference type="AlphaFoldDB" id="A0A0U5JDI4"/>
<evidence type="ECO:0000256" key="9">
    <source>
        <dbReference type="ARBA" id="ARBA00035120"/>
    </source>
</evidence>
<keyword evidence="11" id="KW-0813">Transport</keyword>
<evidence type="ECO:0000256" key="1">
    <source>
        <dbReference type="ARBA" id="ARBA00004651"/>
    </source>
</evidence>
<keyword evidence="3" id="KW-0997">Cell inner membrane</keyword>
<keyword evidence="11" id="KW-0915">Sodium</keyword>
<feature type="binding site" evidence="11">
    <location>
        <position position="77"/>
    </location>
    <ligand>
        <name>Na(+)</name>
        <dbReference type="ChEBI" id="CHEBI:29101"/>
        <note>structural</note>
    </ligand>
</feature>
<dbReference type="KEGG" id="pnl:PNK_1219"/>
<evidence type="ECO:0000256" key="4">
    <source>
        <dbReference type="ARBA" id="ARBA00022692"/>
    </source>
</evidence>
<keyword evidence="5 11" id="KW-1133">Transmembrane helix</keyword>
<evidence type="ECO:0000256" key="10">
    <source>
        <dbReference type="ARBA" id="ARBA00035585"/>
    </source>
</evidence>
<feature type="binding site" evidence="11">
    <location>
        <position position="74"/>
    </location>
    <ligand>
        <name>Na(+)</name>
        <dbReference type="ChEBI" id="CHEBI:29101"/>
        <note>structural</note>
    </ligand>
</feature>
<dbReference type="NCBIfam" id="NF010792">
    <property type="entry name" value="PRK14196.1"/>
    <property type="match status" value="1"/>
</dbReference>
<comment type="subcellular location">
    <subcellularLocation>
        <location evidence="1 11">Cell membrane</location>
        <topology evidence="1 11">Multi-pass membrane protein</topology>
    </subcellularLocation>
</comment>
<dbReference type="GO" id="GO:0005886">
    <property type="term" value="C:plasma membrane"/>
    <property type="evidence" value="ECO:0007669"/>
    <property type="project" value="UniProtKB-SubCell"/>
</dbReference>
<accession>A0A0U5JDI4</accession>
<feature type="transmembrane region" description="Helical" evidence="11">
    <location>
        <begin position="96"/>
        <end position="120"/>
    </location>
</feature>
<dbReference type="PATRIC" id="fig|389348.3.peg.1351"/>
<dbReference type="Proteomes" id="UP000069902">
    <property type="component" value="Chromosome cPNK"/>
</dbReference>
<dbReference type="Pfam" id="PF02537">
    <property type="entry name" value="CRCB"/>
    <property type="match status" value="1"/>
</dbReference>
<evidence type="ECO:0000313" key="13">
    <source>
        <dbReference type="Proteomes" id="UP000069902"/>
    </source>
</evidence>
<dbReference type="RefSeq" id="WP_059060946.1">
    <property type="nucleotide sequence ID" value="NZ_LN879502.1"/>
</dbReference>
<dbReference type="FunCoup" id="A0A0U5JDI4">
    <property type="interactions" value="193"/>
</dbReference>